<reference evidence="8 9" key="1">
    <citation type="submission" date="2021-05" db="EMBL/GenBank/DDBJ databases">
        <title>Comparative genomic studies on the polysaccharide-degrading batcterial strains of the Flammeovirga genus.</title>
        <authorList>
            <person name="Zewei F."/>
            <person name="Zheng Z."/>
            <person name="Yu L."/>
            <person name="Ruyue G."/>
            <person name="Yanhong M."/>
            <person name="Yuanyuan C."/>
            <person name="Jingyan G."/>
            <person name="Wenjun H."/>
        </authorList>
    </citation>
    <scope>NUCLEOTIDE SEQUENCE [LARGE SCALE GENOMIC DNA]</scope>
    <source>
        <strain evidence="8 9">YS10</strain>
    </source>
</reference>
<evidence type="ECO:0000256" key="3">
    <source>
        <dbReference type="ARBA" id="ARBA00022748"/>
    </source>
</evidence>
<keyword evidence="3" id="KW-0201">Cytochrome c-type biogenesis</keyword>
<evidence type="ECO:0000313" key="9">
    <source>
        <dbReference type="Proteomes" id="UP000682802"/>
    </source>
</evidence>
<keyword evidence="2 6" id="KW-0812">Transmembrane</keyword>
<evidence type="ECO:0000259" key="7">
    <source>
        <dbReference type="Pfam" id="PF05140"/>
    </source>
</evidence>
<dbReference type="PANTHER" id="PTHR31566:SF5">
    <property type="entry name" value="RESB-LIKE DOMAIN-CONTAINING PROTEIN"/>
    <property type="match status" value="1"/>
</dbReference>
<feature type="transmembrane region" description="Helical" evidence="6">
    <location>
        <begin position="20"/>
        <end position="40"/>
    </location>
</feature>
<keyword evidence="4 6" id="KW-1133">Transmembrane helix</keyword>
<feature type="transmembrane region" description="Helical" evidence="6">
    <location>
        <begin position="386"/>
        <end position="406"/>
    </location>
</feature>
<name>A0ABX8GUK8_9BACT</name>
<organism evidence="8 9">
    <name type="scientific">Flammeovirga kamogawensis</name>
    <dbReference type="NCBI Taxonomy" id="373891"/>
    <lineage>
        <taxon>Bacteria</taxon>
        <taxon>Pseudomonadati</taxon>
        <taxon>Bacteroidota</taxon>
        <taxon>Cytophagia</taxon>
        <taxon>Cytophagales</taxon>
        <taxon>Flammeovirgaceae</taxon>
        <taxon>Flammeovirga</taxon>
    </lineage>
</organism>
<dbReference type="EMBL" id="CP076128">
    <property type="protein sequence ID" value="QWG07083.1"/>
    <property type="molecule type" value="Genomic_DNA"/>
</dbReference>
<comment type="subcellular location">
    <subcellularLocation>
        <location evidence="1">Membrane</location>
        <topology evidence="1">Multi-pass membrane protein</topology>
    </subcellularLocation>
</comment>
<feature type="transmembrane region" description="Helical" evidence="6">
    <location>
        <begin position="81"/>
        <end position="104"/>
    </location>
</feature>
<proteinExistence type="predicted"/>
<accession>A0ABX8GUK8</accession>
<evidence type="ECO:0000313" key="8">
    <source>
        <dbReference type="EMBL" id="QWG07083.1"/>
    </source>
</evidence>
<sequence>MTRPTHEQRTPLWQFPWGYAESFIFGIGLFLTGCILQYTIGSVKAVHYPLNMYFMLTFWFGLGFVHYFAKKTSIVKWLRSVPLAVASSVLVLVLVVVMGTIPQASYDPTIALDPLGFSNMTESWPFAFVMFLMLTNLGLATWNRILPFKVKNLGFIFNHLGLWVTVVAAGLGSGDLQRLSMDLYEGKTEWKAYDKDLNDVELPLAIKLNKFSITEFPPKIAFANRETGKVMSKGENAFVMIDPDLKAYLYKDWKVEIVKYLYESAPVNGIYQQFNDDGAAPAALIKLTNQKTGKIVEGWICAGSFRFDGATLQVDDEYEIGILPPEAKKFSSNVTLYTKDGEQKTTDLEVNYPIEVGGWKVYQLSYDERFGRWSKLSVVELVRDPWLPVVYIGIFMMMIGAAYIIWTGQKQA</sequence>
<keyword evidence="9" id="KW-1185">Reference proteome</keyword>
<feature type="transmembrane region" description="Helical" evidence="6">
    <location>
        <begin position="154"/>
        <end position="172"/>
    </location>
</feature>
<dbReference type="InterPro" id="IPR023494">
    <property type="entry name" value="Cyt_c_bgen_Ccs1/CcsB/ResB"/>
</dbReference>
<dbReference type="Pfam" id="PF05140">
    <property type="entry name" value="ResB"/>
    <property type="match status" value="1"/>
</dbReference>
<evidence type="ECO:0000256" key="5">
    <source>
        <dbReference type="ARBA" id="ARBA00023136"/>
    </source>
</evidence>
<dbReference type="PANTHER" id="PTHR31566">
    <property type="entry name" value="CYTOCHROME C BIOGENESIS PROTEIN CCS1, CHLOROPLASTIC"/>
    <property type="match status" value="1"/>
</dbReference>
<evidence type="ECO:0000256" key="2">
    <source>
        <dbReference type="ARBA" id="ARBA00022692"/>
    </source>
</evidence>
<evidence type="ECO:0000256" key="6">
    <source>
        <dbReference type="SAM" id="Phobius"/>
    </source>
</evidence>
<dbReference type="InterPro" id="IPR007816">
    <property type="entry name" value="ResB-like_domain"/>
</dbReference>
<feature type="transmembrane region" description="Helical" evidence="6">
    <location>
        <begin position="124"/>
        <end position="142"/>
    </location>
</feature>
<dbReference type="PROSITE" id="PS51257">
    <property type="entry name" value="PROKAR_LIPOPROTEIN"/>
    <property type="match status" value="1"/>
</dbReference>
<gene>
    <name evidence="8" type="ORF">KM029_17540</name>
</gene>
<dbReference type="Proteomes" id="UP000682802">
    <property type="component" value="Chromosome 1"/>
</dbReference>
<keyword evidence="5 6" id="KW-0472">Membrane</keyword>
<evidence type="ECO:0000256" key="4">
    <source>
        <dbReference type="ARBA" id="ARBA00022989"/>
    </source>
</evidence>
<feature type="domain" description="ResB-like" evidence="7">
    <location>
        <begin position="326"/>
        <end position="367"/>
    </location>
</feature>
<protein>
    <submittedName>
        <fullName evidence="8">Cytochrome c biogenesis protein ResB</fullName>
    </submittedName>
</protein>
<dbReference type="RefSeq" id="WP_144074484.1">
    <property type="nucleotide sequence ID" value="NZ_CP076128.1"/>
</dbReference>
<evidence type="ECO:0000256" key="1">
    <source>
        <dbReference type="ARBA" id="ARBA00004141"/>
    </source>
</evidence>
<feature type="transmembrane region" description="Helical" evidence="6">
    <location>
        <begin position="52"/>
        <end position="69"/>
    </location>
</feature>